<evidence type="ECO:0000256" key="1">
    <source>
        <dbReference type="SAM" id="MobiDB-lite"/>
    </source>
</evidence>
<dbReference type="Pfam" id="PF12937">
    <property type="entry name" value="F-box-like"/>
    <property type="match status" value="1"/>
</dbReference>
<name>A0A2I0AF55_9ASPA</name>
<feature type="region of interest" description="Disordered" evidence="1">
    <location>
        <begin position="346"/>
        <end position="365"/>
    </location>
</feature>
<accession>A0A2I0AF55</accession>
<feature type="domain" description="F-box" evidence="2">
    <location>
        <begin position="16"/>
        <end position="56"/>
    </location>
</feature>
<gene>
    <name evidence="3" type="ORF">AXF42_Ash000013</name>
</gene>
<dbReference type="InterPro" id="IPR055336">
    <property type="entry name" value="At4g00755-like"/>
</dbReference>
<dbReference type="PANTHER" id="PTHR39741:SF2">
    <property type="entry name" value="F-BOX DOMAIN-CONTAINING PROTEIN"/>
    <property type="match status" value="1"/>
</dbReference>
<keyword evidence="4" id="KW-1185">Reference proteome</keyword>
<reference evidence="3 4" key="1">
    <citation type="journal article" date="2017" name="Nature">
        <title>The Apostasia genome and the evolution of orchids.</title>
        <authorList>
            <person name="Zhang G.Q."/>
            <person name="Liu K.W."/>
            <person name="Li Z."/>
            <person name="Lohaus R."/>
            <person name="Hsiao Y.Y."/>
            <person name="Niu S.C."/>
            <person name="Wang J.Y."/>
            <person name="Lin Y.C."/>
            <person name="Xu Q."/>
            <person name="Chen L.J."/>
            <person name="Yoshida K."/>
            <person name="Fujiwara S."/>
            <person name="Wang Z.W."/>
            <person name="Zhang Y.Q."/>
            <person name="Mitsuda N."/>
            <person name="Wang M."/>
            <person name="Liu G.H."/>
            <person name="Pecoraro L."/>
            <person name="Huang H.X."/>
            <person name="Xiao X.J."/>
            <person name="Lin M."/>
            <person name="Wu X.Y."/>
            <person name="Wu W.L."/>
            <person name="Chen Y.Y."/>
            <person name="Chang S.B."/>
            <person name="Sakamoto S."/>
            <person name="Ohme-Takagi M."/>
            <person name="Yagi M."/>
            <person name="Zeng S.J."/>
            <person name="Shen C.Y."/>
            <person name="Yeh C.M."/>
            <person name="Luo Y.B."/>
            <person name="Tsai W.C."/>
            <person name="Van de Peer Y."/>
            <person name="Liu Z.J."/>
        </authorList>
    </citation>
    <scope>NUCLEOTIDE SEQUENCE [LARGE SCALE GENOMIC DNA]</scope>
    <source>
        <strain evidence="4">cv. Shenzhen</strain>
        <tissue evidence="3">Stem</tissue>
    </source>
</reference>
<dbReference type="OrthoDB" id="63379at2759"/>
<sequence>MAMEISIDFVEWLGPDISSSVLMLLDDPADLVRISRVSRSWRRFVIGNGFCKKLCLRICSEASDFTRVMETTSLQTSETGSSSIAEWRKLEREHRVYSYLSYCIVSPTEKRNCILQSISASSTDNFPDESIENTLEPSDQVNMRPSYWSSEGQRDLGVPETLTYRLLSKLCIIREIKIRPFEAYFQYGNPIYSAKYVRFRMGRSRLSSKASIKSEGQAGGDNYEWFYISPEFPMSQKNILQSFKLPRPVLCIGGILQIELLGRVQVQEMDGLYYICVCHVKGLGHPLTPQLDVEFMEAEHEMILKHLPEACDHKSSWRGFRERIRHLRAQRGWHHPFVNTLLGAVDAESDDDDDDDDDNDDVRVL</sequence>
<dbReference type="STRING" id="1088818.A0A2I0AF55"/>
<dbReference type="AlphaFoldDB" id="A0A2I0AF55"/>
<dbReference type="EMBL" id="KZ451982">
    <property type="protein sequence ID" value="PKA54180.1"/>
    <property type="molecule type" value="Genomic_DNA"/>
</dbReference>
<proteinExistence type="predicted"/>
<evidence type="ECO:0000313" key="4">
    <source>
        <dbReference type="Proteomes" id="UP000236161"/>
    </source>
</evidence>
<feature type="compositionally biased region" description="Acidic residues" evidence="1">
    <location>
        <begin position="347"/>
        <end position="365"/>
    </location>
</feature>
<dbReference type="PANTHER" id="PTHR39741">
    <property type="entry name" value="F-BOX DOMAIN CONTAINING PROTEIN, EXPRESSED"/>
    <property type="match status" value="1"/>
</dbReference>
<dbReference type="InterPro" id="IPR036047">
    <property type="entry name" value="F-box-like_dom_sf"/>
</dbReference>
<dbReference type="Gene3D" id="1.20.1280.50">
    <property type="match status" value="1"/>
</dbReference>
<dbReference type="InterPro" id="IPR001810">
    <property type="entry name" value="F-box_dom"/>
</dbReference>
<organism evidence="3 4">
    <name type="scientific">Apostasia shenzhenica</name>
    <dbReference type="NCBI Taxonomy" id="1088818"/>
    <lineage>
        <taxon>Eukaryota</taxon>
        <taxon>Viridiplantae</taxon>
        <taxon>Streptophyta</taxon>
        <taxon>Embryophyta</taxon>
        <taxon>Tracheophyta</taxon>
        <taxon>Spermatophyta</taxon>
        <taxon>Magnoliopsida</taxon>
        <taxon>Liliopsida</taxon>
        <taxon>Asparagales</taxon>
        <taxon>Orchidaceae</taxon>
        <taxon>Apostasioideae</taxon>
        <taxon>Apostasia</taxon>
    </lineage>
</organism>
<dbReference type="Proteomes" id="UP000236161">
    <property type="component" value="Unassembled WGS sequence"/>
</dbReference>
<dbReference type="SUPFAM" id="SSF81383">
    <property type="entry name" value="F-box domain"/>
    <property type="match status" value="1"/>
</dbReference>
<evidence type="ECO:0000313" key="3">
    <source>
        <dbReference type="EMBL" id="PKA54180.1"/>
    </source>
</evidence>
<protein>
    <submittedName>
        <fullName evidence="3">F-box protein</fullName>
    </submittedName>
</protein>
<evidence type="ECO:0000259" key="2">
    <source>
        <dbReference type="Pfam" id="PF12937"/>
    </source>
</evidence>